<keyword evidence="7 16" id="KW-0963">Cytoplasm</keyword>
<dbReference type="EC" id="2.7.1.33" evidence="6 16"/>
<comment type="function">
    <text evidence="16">Catalyzes the phosphorylation of pantothenate (Pan), the first step in CoA biosynthesis.</text>
</comment>
<sequence length="256" mass="27771">MLLAIDIGNTNIHVGIFEGDILQSAHTVKDERPPQTNLTKILNPAVLNEAQAVVIASVNPKAEAFVIETIRKHLPVKPQIIGKDIPIPIPVLTEHPEKVGVDRLVNAIAAFERTKNWTIVVDAGTAITIDGINDKGAFLGGVIAPGMDTSSRALHHYTALLPRISVRKPNNVLGKNTEEAINSGIYWGTIGMINQILGMIRDELECQPTVIATGGNAHMLAQEIPLVTTVLPYLTLEGIRITYKTARASHNRINVF</sequence>
<comment type="cofactor">
    <cofactor evidence="2">
        <name>K(+)</name>
        <dbReference type="ChEBI" id="CHEBI:29103"/>
    </cofactor>
</comment>
<keyword evidence="10 16" id="KW-0418">Kinase</keyword>
<accession>A0ABQ0JVP7</accession>
<dbReference type="HAMAP" id="MF_01274">
    <property type="entry name" value="Pantothen_kinase_3"/>
    <property type="match status" value="1"/>
</dbReference>
<dbReference type="InterPro" id="IPR004619">
    <property type="entry name" value="Type_III_PanK"/>
</dbReference>
<evidence type="ECO:0000256" key="4">
    <source>
        <dbReference type="ARBA" id="ARBA00005225"/>
    </source>
</evidence>
<evidence type="ECO:0000313" key="17">
    <source>
        <dbReference type="EMBL" id="GAN32748.1"/>
    </source>
</evidence>
<evidence type="ECO:0000256" key="14">
    <source>
        <dbReference type="ARBA" id="ARBA00038036"/>
    </source>
</evidence>
<dbReference type="InterPro" id="IPR043129">
    <property type="entry name" value="ATPase_NBD"/>
</dbReference>
<evidence type="ECO:0000256" key="9">
    <source>
        <dbReference type="ARBA" id="ARBA00022741"/>
    </source>
</evidence>
<feature type="binding site" evidence="16">
    <location>
        <position position="125"/>
    </location>
    <ligand>
        <name>ATP</name>
        <dbReference type="ChEBI" id="CHEBI:30616"/>
    </ligand>
</feature>
<dbReference type="SUPFAM" id="SSF53067">
    <property type="entry name" value="Actin-like ATPase domain"/>
    <property type="match status" value="2"/>
</dbReference>
<evidence type="ECO:0000256" key="2">
    <source>
        <dbReference type="ARBA" id="ARBA00001958"/>
    </source>
</evidence>
<feature type="binding site" evidence="16">
    <location>
        <begin position="100"/>
        <end position="103"/>
    </location>
    <ligand>
        <name>substrate</name>
    </ligand>
</feature>
<gene>
    <name evidence="16" type="primary">coaX</name>
    <name evidence="17" type="ORF">BROSI_A1263</name>
</gene>
<evidence type="ECO:0000256" key="16">
    <source>
        <dbReference type="HAMAP-Rule" id="MF_01274"/>
    </source>
</evidence>
<keyword evidence="16" id="KW-0479">Metal-binding</keyword>
<evidence type="ECO:0000256" key="3">
    <source>
        <dbReference type="ARBA" id="ARBA00004496"/>
    </source>
</evidence>
<comment type="pathway">
    <text evidence="4 16">Cofactor biosynthesis; coenzyme A biosynthesis; CoA from (R)-pantothenate: step 1/5.</text>
</comment>
<reference evidence="18" key="1">
    <citation type="journal article" date="2015" name="Genome Announc.">
        <title>Draft Genome Sequence of an Anaerobic Ammonium-Oxidizing Bacterium, "Candidatus Brocadia sinica".</title>
        <authorList>
            <person name="Oshiki M."/>
            <person name="Shinyako-Hata K."/>
            <person name="Satoh H."/>
            <person name="Okabe S."/>
        </authorList>
    </citation>
    <scope>NUCLEOTIDE SEQUENCE [LARGE SCALE GENOMIC DNA]</scope>
    <source>
        <strain evidence="18">JPN1</strain>
    </source>
</reference>
<keyword evidence="13 16" id="KW-0173">Coenzyme A biosynthesis</keyword>
<evidence type="ECO:0000256" key="12">
    <source>
        <dbReference type="ARBA" id="ARBA00022958"/>
    </source>
</evidence>
<keyword evidence="8 16" id="KW-0808">Transferase</keyword>
<dbReference type="NCBIfam" id="TIGR00671">
    <property type="entry name" value="baf"/>
    <property type="match status" value="1"/>
</dbReference>
<evidence type="ECO:0000256" key="5">
    <source>
        <dbReference type="ARBA" id="ARBA00011738"/>
    </source>
</evidence>
<dbReference type="PANTHER" id="PTHR34265:SF1">
    <property type="entry name" value="TYPE III PANTOTHENATE KINASE"/>
    <property type="match status" value="1"/>
</dbReference>
<feature type="active site" description="Proton acceptor" evidence="16">
    <location>
        <position position="102"/>
    </location>
</feature>
<comment type="cofactor">
    <cofactor evidence="16">
        <name>NH4(+)</name>
        <dbReference type="ChEBI" id="CHEBI:28938"/>
    </cofactor>
    <cofactor evidence="16">
        <name>K(+)</name>
        <dbReference type="ChEBI" id="CHEBI:29103"/>
    </cofactor>
    <text evidence="16">A monovalent cation. Ammonium or potassium.</text>
</comment>
<feature type="binding site" evidence="16">
    <location>
        <position position="177"/>
    </location>
    <ligand>
        <name>substrate</name>
    </ligand>
</feature>
<organism evidence="17 18">
    <name type="scientific">Candidatus Brocadia sinica JPN1</name>
    <dbReference type="NCBI Taxonomy" id="1197129"/>
    <lineage>
        <taxon>Bacteria</taxon>
        <taxon>Pseudomonadati</taxon>
        <taxon>Planctomycetota</taxon>
        <taxon>Candidatus Brocadiia</taxon>
        <taxon>Candidatus Brocadiales</taxon>
        <taxon>Candidatus Brocadiaceae</taxon>
        <taxon>Candidatus Brocadia</taxon>
    </lineage>
</organism>
<dbReference type="CDD" id="cd24015">
    <property type="entry name" value="ASKHA_NBD_PanK-III"/>
    <property type="match status" value="1"/>
</dbReference>
<evidence type="ECO:0000256" key="13">
    <source>
        <dbReference type="ARBA" id="ARBA00022993"/>
    </source>
</evidence>
<dbReference type="EMBL" id="BAFN01000001">
    <property type="protein sequence ID" value="GAN32748.1"/>
    <property type="molecule type" value="Genomic_DNA"/>
</dbReference>
<proteinExistence type="inferred from homology"/>
<evidence type="ECO:0000256" key="1">
    <source>
        <dbReference type="ARBA" id="ARBA00001206"/>
    </source>
</evidence>
<evidence type="ECO:0000313" key="18">
    <source>
        <dbReference type="Proteomes" id="UP000032309"/>
    </source>
</evidence>
<evidence type="ECO:0000256" key="10">
    <source>
        <dbReference type="ARBA" id="ARBA00022777"/>
    </source>
</evidence>
<feature type="binding site" evidence="16">
    <location>
        <position position="122"/>
    </location>
    <ligand>
        <name>K(+)</name>
        <dbReference type="ChEBI" id="CHEBI:29103"/>
    </ligand>
</feature>
<evidence type="ECO:0000256" key="15">
    <source>
        <dbReference type="ARBA" id="ARBA00040883"/>
    </source>
</evidence>
<dbReference type="Pfam" id="PF03309">
    <property type="entry name" value="Pan_kinase"/>
    <property type="match status" value="1"/>
</dbReference>
<evidence type="ECO:0000256" key="8">
    <source>
        <dbReference type="ARBA" id="ARBA00022679"/>
    </source>
</evidence>
<protein>
    <recommendedName>
        <fullName evidence="15 16">Type III pantothenate kinase</fullName>
        <ecNumber evidence="6 16">2.7.1.33</ecNumber>
    </recommendedName>
    <alternativeName>
        <fullName evidence="16">PanK-III</fullName>
    </alternativeName>
    <alternativeName>
        <fullName evidence="16">Pantothenic acid kinase</fullName>
    </alternativeName>
</protein>
<evidence type="ECO:0000256" key="11">
    <source>
        <dbReference type="ARBA" id="ARBA00022840"/>
    </source>
</evidence>
<dbReference type="Gene3D" id="3.30.420.40">
    <property type="match status" value="2"/>
</dbReference>
<comment type="subcellular location">
    <subcellularLocation>
        <location evidence="3 16">Cytoplasm</location>
    </subcellularLocation>
</comment>
<evidence type="ECO:0000256" key="6">
    <source>
        <dbReference type="ARBA" id="ARBA00012102"/>
    </source>
</evidence>
<keyword evidence="18" id="KW-1185">Reference proteome</keyword>
<keyword evidence="11 16" id="KW-0067">ATP-binding</keyword>
<comment type="subunit">
    <text evidence="5 16">Homodimer.</text>
</comment>
<name>A0ABQ0JVP7_9BACT</name>
<dbReference type="PANTHER" id="PTHR34265">
    <property type="entry name" value="TYPE III PANTOTHENATE KINASE"/>
    <property type="match status" value="1"/>
</dbReference>
<dbReference type="RefSeq" id="WP_052562858.1">
    <property type="nucleotide sequence ID" value="NZ_BAFN01000001.1"/>
</dbReference>
<evidence type="ECO:0000256" key="7">
    <source>
        <dbReference type="ARBA" id="ARBA00022490"/>
    </source>
</evidence>
<comment type="caution">
    <text evidence="16">Lacks conserved residue(s) required for the propagation of feature annotation.</text>
</comment>
<comment type="catalytic activity">
    <reaction evidence="1 16">
        <text>(R)-pantothenate + ATP = (R)-4'-phosphopantothenate + ADP + H(+)</text>
        <dbReference type="Rhea" id="RHEA:16373"/>
        <dbReference type="ChEBI" id="CHEBI:10986"/>
        <dbReference type="ChEBI" id="CHEBI:15378"/>
        <dbReference type="ChEBI" id="CHEBI:29032"/>
        <dbReference type="ChEBI" id="CHEBI:30616"/>
        <dbReference type="ChEBI" id="CHEBI:456216"/>
        <dbReference type="EC" id="2.7.1.33"/>
    </reaction>
</comment>
<feature type="binding site" evidence="16">
    <location>
        <begin position="6"/>
        <end position="13"/>
    </location>
    <ligand>
        <name>ATP</name>
        <dbReference type="ChEBI" id="CHEBI:30616"/>
    </ligand>
</feature>
<keyword evidence="12 16" id="KW-0630">Potassium</keyword>
<dbReference type="Proteomes" id="UP000032309">
    <property type="component" value="Unassembled WGS sequence"/>
</dbReference>
<comment type="caution">
    <text evidence="17">The sequence shown here is derived from an EMBL/GenBank/DDBJ whole genome shotgun (WGS) entry which is preliminary data.</text>
</comment>
<keyword evidence="9 16" id="KW-0547">Nucleotide-binding</keyword>
<comment type="similarity">
    <text evidence="14 16">Belongs to the type III pantothenate kinase family.</text>
</comment>